<gene>
    <name evidence="1" type="ORF">GCM10009114_30200</name>
</gene>
<dbReference type="PANTHER" id="PTHR43861">
    <property type="entry name" value="TRANS-ACONITATE 2-METHYLTRANSFERASE-RELATED"/>
    <property type="match status" value="1"/>
</dbReference>
<dbReference type="InterPro" id="IPR029063">
    <property type="entry name" value="SAM-dependent_MTases_sf"/>
</dbReference>
<reference evidence="2" key="1">
    <citation type="journal article" date="2019" name="Int. J. Syst. Evol. Microbiol.">
        <title>The Global Catalogue of Microorganisms (GCM) 10K type strain sequencing project: providing services to taxonomists for standard genome sequencing and annotation.</title>
        <authorList>
            <consortium name="The Broad Institute Genomics Platform"/>
            <consortium name="The Broad Institute Genome Sequencing Center for Infectious Disease"/>
            <person name="Wu L."/>
            <person name="Ma J."/>
        </authorList>
    </citation>
    <scope>NUCLEOTIDE SEQUENCE [LARGE SCALE GENOMIC DNA]</scope>
    <source>
        <strain evidence="2">JCM 15896</strain>
    </source>
</reference>
<evidence type="ECO:0000313" key="2">
    <source>
        <dbReference type="Proteomes" id="UP001500359"/>
    </source>
</evidence>
<dbReference type="RefSeq" id="WP_343861451.1">
    <property type="nucleotide sequence ID" value="NZ_BAAAFD010000010.1"/>
</dbReference>
<organism evidence="1 2">
    <name type="scientific">Aliiglaciecola litoralis</name>
    <dbReference type="NCBI Taxonomy" id="582857"/>
    <lineage>
        <taxon>Bacteria</taxon>
        <taxon>Pseudomonadati</taxon>
        <taxon>Pseudomonadota</taxon>
        <taxon>Gammaproteobacteria</taxon>
        <taxon>Alteromonadales</taxon>
        <taxon>Alteromonadaceae</taxon>
        <taxon>Aliiglaciecola</taxon>
    </lineage>
</organism>
<dbReference type="CDD" id="cd02440">
    <property type="entry name" value="AdoMet_MTases"/>
    <property type="match status" value="1"/>
</dbReference>
<dbReference type="Gene3D" id="3.40.50.150">
    <property type="entry name" value="Vaccinia Virus protein VP39"/>
    <property type="match status" value="1"/>
</dbReference>
<dbReference type="Proteomes" id="UP001500359">
    <property type="component" value="Unassembled WGS sequence"/>
</dbReference>
<name>A0ABP3X3P6_9ALTE</name>
<protein>
    <recommendedName>
        <fullName evidence="3">Methyltransferase domain-containing protein</fullName>
    </recommendedName>
</protein>
<sequence length="272" mass="31310">MYFEHNNQPERIISMEMLQQATNAVEDFLNNVEIDEWQRGYYVDHKQRYLADLKLILDNVTDNTLLEVGAAPGHMTALMKACGINVTGVDLNPERVSNIITAFDMDIRQCDVEREPLPFEDETFDFIVFNEIFEHLRIDPPFVLCELNRILQPGGKLMLTTPNLYSLPSIARFLTGRSIADPVIEYSKLRNMGHMGHVREYSAHEVSRCLFASGFSPCYVNYRFHANYSGKKKALLSTMYRLVPSRFYREIVVMAEKTSHVPRLTPVVPLIN</sequence>
<comment type="caution">
    <text evidence="1">The sequence shown here is derived from an EMBL/GenBank/DDBJ whole genome shotgun (WGS) entry which is preliminary data.</text>
</comment>
<dbReference type="PANTHER" id="PTHR43861:SF6">
    <property type="entry name" value="METHYLTRANSFERASE TYPE 11"/>
    <property type="match status" value="1"/>
</dbReference>
<dbReference type="EMBL" id="BAAAFD010000010">
    <property type="protein sequence ID" value="GAA0858887.1"/>
    <property type="molecule type" value="Genomic_DNA"/>
</dbReference>
<keyword evidence="2" id="KW-1185">Reference proteome</keyword>
<evidence type="ECO:0008006" key="3">
    <source>
        <dbReference type="Google" id="ProtNLM"/>
    </source>
</evidence>
<proteinExistence type="predicted"/>
<accession>A0ABP3X3P6</accession>
<dbReference type="SUPFAM" id="SSF53335">
    <property type="entry name" value="S-adenosyl-L-methionine-dependent methyltransferases"/>
    <property type="match status" value="1"/>
</dbReference>
<dbReference type="Pfam" id="PF13489">
    <property type="entry name" value="Methyltransf_23"/>
    <property type="match status" value="1"/>
</dbReference>
<evidence type="ECO:0000313" key="1">
    <source>
        <dbReference type="EMBL" id="GAA0858887.1"/>
    </source>
</evidence>